<evidence type="ECO:0000313" key="1">
    <source>
        <dbReference type="EMBL" id="PVI03874.1"/>
    </source>
</evidence>
<dbReference type="Gene3D" id="3.10.10.10">
    <property type="entry name" value="HIV Type 1 Reverse Transcriptase, subunit A, domain 1"/>
    <property type="match status" value="1"/>
</dbReference>
<dbReference type="InterPro" id="IPR053134">
    <property type="entry name" value="RNA-dir_DNA_polymerase"/>
</dbReference>
<accession>A0A2V1E2J1</accession>
<evidence type="ECO:0008006" key="3">
    <source>
        <dbReference type="Google" id="ProtNLM"/>
    </source>
</evidence>
<dbReference type="AlphaFoldDB" id="A0A2V1E2J1"/>
<proteinExistence type="predicted"/>
<dbReference type="InterPro" id="IPR043502">
    <property type="entry name" value="DNA/RNA_pol_sf"/>
</dbReference>
<protein>
    <recommendedName>
        <fullName evidence="3">DNA/RNA polymerase</fullName>
    </recommendedName>
</protein>
<dbReference type="Proteomes" id="UP000244855">
    <property type="component" value="Unassembled WGS sequence"/>
</dbReference>
<evidence type="ECO:0000313" key="2">
    <source>
        <dbReference type="Proteomes" id="UP000244855"/>
    </source>
</evidence>
<dbReference type="OrthoDB" id="441285at2759"/>
<name>A0A2V1E2J1_9PLEO</name>
<gene>
    <name evidence="1" type="ORF">DM02DRAFT_519845</name>
</gene>
<dbReference type="SUPFAM" id="SSF56672">
    <property type="entry name" value="DNA/RNA polymerases"/>
    <property type="match status" value="1"/>
</dbReference>
<dbReference type="EMBL" id="KZ805326">
    <property type="protein sequence ID" value="PVI03874.1"/>
    <property type="molecule type" value="Genomic_DNA"/>
</dbReference>
<dbReference type="STRING" id="97972.A0A2V1E2J1"/>
<sequence length="76" mass="8533">NIKPGAKLPNAKLRPVPPHQMQAVKDHLHELQEKGFIEPCRSPMRSNLLIVAKPGCGTRICTDYQELNRPLSSYPC</sequence>
<feature type="non-terminal residue" evidence="1">
    <location>
        <position position="1"/>
    </location>
</feature>
<reference evidence="1 2" key="1">
    <citation type="journal article" date="2018" name="Sci. Rep.">
        <title>Comparative genomics provides insights into the lifestyle and reveals functional heterogeneity of dark septate endophytic fungi.</title>
        <authorList>
            <person name="Knapp D.G."/>
            <person name="Nemeth J.B."/>
            <person name="Barry K."/>
            <person name="Hainaut M."/>
            <person name="Henrissat B."/>
            <person name="Johnson J."/>
            <person name="Kuo A."/>
            <person name="Lim J.H.P."/>
            <person name="Lipzen A."/>
            <person name="Nolan M."/>
            <person name="Ohm R.A."/>
            <person name="Tamas L."/>
            <person name="Grigoriev I.V."/>
            <person name="Spatafora J.W."/>
            <person name="Nagy L.G."/>
            <person name="Kovacs G.M."/>
        </authorList>
    </citation>
    <scope>NUCLEOTIDE SEQUENCE [LARGE SCALE GENOMIC DNA]</scope>
    <source>
        <strain evidence="1 2">DSE2036</strain>
    </source>
</reference>
<dbReference type="PANTHER" id="PTHR24559">
    <property type="entry name" value="TRANSPOSON TY3-I GAG-POL POLYPROTEIN"/>
    <property type="match status" value="1"/>
</dbReference>
<dbReference type="PANTHER" id="PTHR24559:SF444">
    <property type="entry name" value="REVERSE TRANSCRIPTASE DOMAIN-CONTAINING PROTEIN"/>
    <property type="match status" value="1"/>
</dbReference>
<organism evidence="1 2">
    <name type="scientific">Periconia macrospinosa</name>
    <dbReference type="NCBI Taxonomy" id="97972"/>
    <lineage>
        <taxon>Eukaryota</taxon>
        <taxon>Fungi</taxon>
        <taxon>Dikarya</taxon>
        <taxon>Ascomycota</taxon>
        <taxon>Pezizomycotina</taxon>
        <taxon>Dothideomycetes</taxon>
        <taxon>Pleosporomycetidae</taxon>
        <taxon>Pleosporales</taxon>
        <taxon>Massarineae</taxon>
        <taxon>Periconiaceae</taxon>
        <taxon>Periconia</taxon>
    </lineage>
</organism>
<keyword evidence="2" id="KW-1185">Reference proteome</keyword>